<organism evidence="1 2">
    <name type="scientific">Caerostris darwini</name>
    <dbReference type="NCBI Taxonomy" id="1538125"/>
    <lineage>
        <taxon>Eukaryota</taxon>
        <taxon>Metazoa</taxon>
        <taxon>Ecdysozoa</taxon>
        <taxon>Arthropoda</taxon>
        <taxon>Chelicerata</taxon>
        <taxon>Arachnida</taxon>
        <taxon>Araneae</taxon>
        <taxon>Araneomorphae</taxon>
        <taxon>Entelegynae</taxon>
        <taxon>Araneoidea</taxon>
        <taxon>Araneidae</taxon>
        <taxon>Caerostris</taxon>
    </lineage>
</organism>
<dbReference type="Proteomes" id="UP001054837">
    <property type="component" value="Unassembled WGS sequence"/>
</dbReference>
<keyword evidence="2" id="KW-1185">Reference proteome</keyword>
<evidence type="ECO:0000313" key="2">
    <source>
        <dbReference type="Proteomes" id="UP001054837"/>
    </source>
</evidence>
<proteinExistence type="predicted"/>
<dbReference type="AlphaFoldDB" id="A0AAV4V1U3"/>
<sequence>MSRERMEQKCLFDATISVSDALLDGPGLLFVSFWAVMRVRVGSAPQGVVFVVFGKAITPNVPCPLLPPEGLHNVNSGLTEMPMYGFSLG</sequence>
<accession>A0AAV4V1U3</accession>
<comment type="caution">
    <text evidence="1">The sequence shown here is derived from an EMBL/GenBank/DDBJ whole genome shotgun (WGS) entry which is preliminary data.</text>
</comment>
<dbReference type="EMBL" id="BPLQ01012203">
    <property type="protein sequence ID" value="GIY63664.1"/>
    <property type="molecule type" value="Genomic_DNA"/>
</dbReference>
<reference evidence="1 2" key="1">
    <citation type="submission" date="2021-06" db="EMBL/GenBank/DDBJ databases">
        <title>Caerostris darwini draft genome.</title>
        <authorList>
            <person name="Kono N."/>
            <person name="Arakawa K."/>
        </authorList>
    </citation>
    <scope>NUCLEOTIDE SEQUENCE [LARGE SCALE GENOMIC DNA]</scope>
</reference>
<gene>
    <name evidence="1" type="ORF">CDAR_480321</name>
</gene>
<name>A0AAV4V1U3_9ARAC</name>
<protein>
    <submittedName>
        <fullName evidence="1">Uncharacterized protein</fullName>
    </submittedName>
</protein>
<evidence type="ECO:0000313" key="1">
    <source>
        <dbReference type="EMBL" id="GIY63664.1"/>
    </source>
</evidence>